<sequence length="90" mass="9901">MPGRRVGTKLRELLVNVRAVFETDAFTSRTGWSVVAKGRAHVLVDPAEIAAAEQSPLDTWVPTDKTTYVRIDVDAITGRRFAFGLSSQRA</sequence>
<keyword evidence="2" id="KW-1185">Reference proteome</keyword>
<dbReference type="Pfam" id="PF12900">
    <property type="entry name" value="Pyridox_ox_2"/>
    <property type="match status" value="1"/>
</dbReference>
<dbReference type="RefSeq" id="WP_244885343.1">
    <property type="nucleotide sequence ID" value="NZ_CP136137.1"/>
</dbReference>
<reference evidence="1 2" key="1">
    <citation type="journal article" date="2023" name="Virus Evol.">
        <title>Computational host range prediction-The good, the bad, and the ugly.</title>
        <authorList>
            <person name="Howell A.A."/>
            <person name="Versoza C.J."/>
            <person name="Pfeifer S.P."/>
        </authorList>
    </citation>
    <scope>NUCLEOTIDE SEQUENCE [LARGE SCALE GENOMIC DNA]</scope>
    <source>
        <strain evidence="1 2">1610/1b</strain>
    </source>
</reference>
<gene>
    <name evidence="1" type="ORF">RVF87_00610</name>
</gene>
<organism evidence="1 2">
    <name type="scientific">Gordonia hydrophobica</name>
    <dbReference type="NCBI Taxonomy" id="40516"/>
    <lineage>
        <taxon>Bacteria</taxon>
        <taxon>Bacillati</taxon>
        <taxon>Actinomycetota</taxon>
        <taxon>Actinomycetes</taxon>
        <taxon>Mycobacteriales</taxon>
        <taxon>Gordoniaceae</taxon>
        <taxon>Gordonia</taxon>
    </lineage>
</organism>
<name>A0ABZ2U1P6_9ACTN</name>
<dbReference type="EMBL" id="CP136137">
    <property type="protein sequence ID" value="WYY07624.1"/>
    <property type="molecule type" value="Genomic_DNA"/>
</dbReference>
<proteinExistence type="predicted"/>
<evidence type="ECO:0000313" key="1">
    <source>
        <dbReference type="EMBL" id="WYY07624.1"/>
    </source>
</evidence>
<dbReference type="InterPro" id="IPR012349">
    <property type="entry name" value="Split_barrel_FMN-bd"/>
</dbReference>
<dbReference type="SUPFAM" id="SSF50475">
    <property type="entry name" value="FMN-binding split barrel"/>
    <property type="match status" value="1"/>
</dbReference>
<dbReference type="Gene3D" id="2.30.110.10">
    <property type="entry name" value="Electron Transport, Fmn-binding Protein, Chain A"/>
    <property type="match status" value="1"/>
</dbReference>
<dbReference type="InterPro" id="IPR024747">
    <property type="entry name" value="Pyridox_Oxase-rel"/>
</dbReference>
<protein>
    <submittedName>
        <fullName evidence="1">Pyridoxamine 5'-phosphate oxidase family protein</fullName>
    </submittedName>
</protein>
<accession>A0ABZ2U1P6</accession>
<dbReference type="Proteomes" id="UP001479933">
    <property type="component" value="Chromosome"/>
</dbReference>
<evidence type="ECO:0000313" key="2">
    <source>
        <dbReference type="Proteomes" id="UP001479933"/>
    </source>
</evidence>